<feature type="region of interest" description="Disordered" evidence="1">
    <location>
        <begin position="1103"/>
        <end position="1200"/>
    </location>
</feature>
<evidence type="ECO:0000259" key="3">
    <source>
        <dbReference type="Pfam" id="PF26640"/>
    </source>
</evidence>
<feature type="compositionally biased region" description="Low complexity" evidence="1">
    <location>
        <begin position="1106"/>
        <end position="1129"/>
    </location>
</feature>
<evidence type="ECO:0000313" key="5">
    <source>
        <dbReference type="Proteomes" id="UP000230002"/>
    </source>
</evidence>
<accession>A0A2G8S4V4</accession>
<feature type="compositionally biased region" description="Basic and acidic residues" evidence="1">
    <location>
        <begin position="1159"/>
        <end position="1185"/>
    </location>
</feature>
<feature type="region of interest" description="Disordered" evidence="1">
    <location>
        <begin position="54"/>
        <end position="103"/>
    </location>
</feature>
<evidence type="ECO:0000259" key="2">
    <source>
        <dbReference type="Pfam" id="PF06985"/>
    </source>
</evidence>
<feature type="domain" description="Heterokaryon incompatibility" evidence="2">
    <location>
        <begin position="207"/>
        <end position="274"/>
    </location>
</feature>
<dbReference type="STRING" id="1077348.A0A2G8S4V4"/>
<dbReference type="Proteomes" id="UP000230002">
    <property type="component" value="Unassembled WGS sequence"/>
</dbReference>
<evidence type="ECO:0000256" key="1">
    <source>
        <dbReference type="SAM" id="MobiDB-lite"/>
    </source>
</evidence>
<dbReference type="PANTHER" id="PTHR10622">
    <property type="entry name" value="HET DOMAIN-CONTAINING PROTEIN"/>
    <property type="match status" value="1"/>
</dbReference>
<sequence length="1200" mass="133543">MRLIDTQTGRFVEFFDLSKIPPYAVLSHTWEPEPVGEQSYQEVVEIQRKFNVGHGLSESQPPVSEYPSAPVFESPSAPVSESPSGPLPDLDATDSESAHQALKQDEVVLPQPPTSISRISKHRSSWIRRICSTFLRRWNIPHPKQETQRIHRAVSSLNQGTGILTDSDLPTTVSDLPTTVSDLPTTASVFVPEASTPCPSPSRSIWDRDSGLSDKVRRACEIARRDGYRYVWIDSCCIDKTSSSELSEAINSMFNWYQSAQVCYAFLSDVQSDEDVRADGSEFRESRWFSRAWTLQELIAPRVVVFFSQTGALGTKDALADLIQEITYIDCKILTHEKELARESIAQRMRWASRREATRVEDKAYSLLGIFGITMPTLYGEGAYAFRRLQEEILQRIPDQSLFAWGSACLPLPQDRARITIHPQFNGADEVGRSSFAPSPHSFDLPCGRIIPASGHDFESLALPVEEYTPTPHGIRTRLCFVPLQDLNPKISVTGFSLVRLWYLVILGSQCADDRGRLLAKLCYLTYPKSNVELLHVPDRIALSQPSVFFKAIIFAIPLTDLAHAELQQRTVYLPHPKPSTTERRLDEGLGSLSKLSLAAWTRDALQPYGFTISNVLPTSHDGAPDSYSLMLSGSSFDVHIRYRHMLIYRLYGTAIVIQARVWISSFDRRDVPVDHNRCQHYTPYTSAVWADRIPCSMTLPLQTVRLVTPSGDEVTLQLGLGLTAPSQYHVRVDIATDSAVSQRTSTHTTPDGALRAVMQVSHADLTFTLLGSVKQALEMQGYSVVVEETSRHTSQSCALSIFDDSDPGFKVTIKYFHMLQACPRPTQELIVVARITLESSQATGAGLETYQDGPYVVAWTDFMDWASSASWRWSHGQRQVMLTTQAGDTLKLRLGLDLAWQSEYYVLVDIERYGFAGPNPLFQDEPNCGHGPKPCFKPGGHAPRNISLTLPGHVKRALQVHGYEVHFERAIAEDLPAHYHLILSDAYSRIDVEYSYHRSTASDGQEKLTFRVHVEALASPTAPDDTRPASERDARMVEWDAWDTEDPEGDTRWSRQGGGCCWNLPRKEVSLILPSGRELTLRLGFYLVWLPEYCLTVEVGPQSQPAPCAISSTSSASARSDDAAIPDSKTVIVDEADDQDLERTGIAASVASPSGDGKGAEMQEGHAETKEGHAETQEGDEARQPPKTPLATEESVHPP</sequence>
<dbReference type="Pfam" id="PF06985">
    <property type="entry name" value="HET"/>
    <property type="match status" value="1"/>
</dbReference>
<evidence type="ECO:0000313" key="4">
    <source>
        <dbReference type="EMBL" id="PIL28775.1"/>
    </source>
</evidence>
<proteinExistence type="predicted"/>
<dbReference type="InterPro" id="IPR010730">
    <property type="entry name" value="HET"/>
</dbReference>
<dbReference type="PANTHER" id="PTHR10622:SF10">
    <property type="entry name" value="HET DOMAIN-CONTAINING PROTEIN"/>
    <property type="match status" value="1"/>
</dbReference>
<organism evidence="4 5">
    <name type="scientific">Ganoderma sinense ZZ0214-1</name>
    <dbReference type="NCBI Taxonomy" id="1077348"/>
    <lineage>
        <taxon>Eukaryota</taxon>
        <taxon>Fungi</taxon>
        <taxon>Dikarya</taxon>
        <taxon>Basidiomycota</taxon>
        <taxon>Agaricomycotina</taxon>
        <taxon>Agaricomycetes</taxon>
        <taxon>Polyporales</taxon>
        <taxon>Polyporaceae</taxon>
        <taxon>Ganoderma</taxon>
    </lineage>
</organism>
<protein>
    <submittedName>
        <fullName evidence="4">Uncharacterized protein</fullName>
    </submittedName>
</protein>
<reference evidence="4 5" key="1">
    <citation type="journal article" date="2015" name="Sci. Rep.">
        <title>Chromosome-level genome map provides insights into diverse defense mechanisms in the medicinal fungus Ganoderma sinense.</title>
        <authorList>
            <person name="Zhu Y."/>
            <person name="Xu J."/>
            <person name="Sun C."/>
            <person name="Zhou S."/>
            <person name="Xu H."/>
            <person name="Nelson D.R."/>
            <person name="Qian J."/>
            <person name="Song J."/>
            <person name="Luo H."/>
            <person name="Xiang L."/>
            <person name="Li Y."/>
            <person name="Xu Z."/>
            <person name="Ji A."/>
            <person name="Wang L."/>
            <person name="Lu S."/>
            <person name="Hayward A."/>
            <person name="Sun W."/>
            <person name="Li X."/>
            <person name="Schwartz D.C."/>
            <person name="Wang Y."/>
            <person name="Chen S."/>
        </authorList>
    </citation>
    <scope>NUCLEOTIDE SEQUENCE [LARGE SCALE GENOMIC DNA]</scope>
    <source>
        <strain evidence="4 5">ZZ0214-1</strain>
    </source>
</reference>
<dbReference type="Pfam" id="PF26640">
    <property type="entry name" value="DUF8212"/>
    <property type="match status" value="1"/>
</dbReference>
<feature type="domain" description="DUF8212" evidence="3">
    <location>
        <begin position="384"/>
        <end position="578"/>
    </location>
</feature>
<dbReference type="OrthoDB" id="5428863at2759"/>
<feature type="compositionally biased region" description="Low complexity" evidence="1">
    <location>
        <begin position="67"/>
        <end position="84"/>
    </location>
</feature>
<gene>
    <name evidence="4" type="ORF">GSI_08819</name>
</gene>
<dbReference type="AlphaFoldDB" id="A0A2G8S4V4"/>
<dbReference type="EMBL" id="AYKW01000023">
    <property type="protein sequence ID" value="PIL28775.1"/>
    <property type="molecule type" value="Genomic_DNA"/>
</dbReference>
<comment type="caution">
    <text evidence="4">The sequence shown here is derived from an EMBL/GenBank/DDBJ whole genome shotgun (WGS) entry which is preliminary data.</text>
</comment>
<name>A0A2G8S4V4_9APHY</name>
<keyword evidence="5" id="KW-1185">Reference proteome</keyword>
<dbReference type="InterPro" id="IPR058525">
    <property type="entry name" value="DUF8212"/>
</dbReference>